<dbReference type="AlphaFoldDB" id="A0A7W1X031"/>
<keyword evidence="4" id="KW-0249">Electron transport</keyword>
<evidence type="ECO:0000256" key="4">
    <source>
        <dbReference type="ARBA" id="ARBA00022982"/>
    </source>
</evidence>
<dbReference type="GO" id="GO:0042597">
    <property type="term" value="C:periplasmic space"/>
    <property type="evidence" value="ECO:0007669"/>
    <property type="project" value="InterPro"/>
</dbReference>
<dbReference type="Pfam" id="PF01322">
    <property type="entry name" value="Cytochrom_C_2"/>
    <property type="match status" value="1"/>
</dbReference>
<dbReference type="PROSITE" id="PS51009">
    <property type="entry name" value="CYTCII"/>
    <property type="match status" value="1"/>
</dbReference>
<dbReference type="Gene3D" id="1.20.120.10">
    <property type="entry name" value="Cytochrome c/b562"/>
    <property type="match status" value="1"/>
</dbReference>
<feature type="binding site" description="covalent" evidence="7">
    <location>
        <position position="142"/>
    </location>
    <ligand>
        <name>heme c</name>
        <dbReference type="ChEBI" id="CHEBI:61717"/>
    </ligand>
</feature>
<keyword evidence="2 7" id="KW-0349">Heme</keyword>
<feature type="binding site" description="covalent" evidence="7">
    <location>
        <position position="139"/>
    </location>
    <ligand>
        <name>heme c</name>
        <dbReference type="ChEBI" id="CHEBI:61717"/>
    </ligand>
</feature>
<dbReference type="Proteomes" id="UP000538931">
    <property type="component" value="Unassembled WGS sequence"/>
</dbReference>
<evidence type="ECO:0000256" key="8">
    <source>
        <dbReference type="SAM" id="SignalP"/>
    </source>
</evidence>
<proteinExistence type="predicted"/>
<feature type="binding site" description="axial binding residue" evidence="6">
    <location>
        <position position="143"/>
    </location>
    <ligand>
        <name>heme c</name>
        <dbReference type="ChEBI" id="CHEBI:61717"/>
    </ligand>
    <ligandPart>
        <name>Fe</name>
        <dbReference type="ChEBI" id="CHEBI:18248"/>
    </ligandPart>
</feature>
<dbReference type="PIRSF" id="PIRSF000027">
    <property type="entry name" value="Cytc_c_prime"/>
    <property type="match status" value="1"/>
</dbReference>
<dbReference type="EMBL" id="JACEMT010000053">
    <property type="protein sequence ID" value="MBA4503302.1"/>
    <property type="molecule type" value="Genomic_DNA"/>
</dbReference>
<keyword evidence="10" id="KW-1185">Reference proteome</keyword>
<evidence type="ECO:0000256" key="2">
    <source>
        <dbReference type="ARBA" id="ARBA00022617"/>
    </source>
</evidence>
<name>A0A7W1X031_9GAMM</name>
<dbReference type="GO" id="GO:0005506">
    <property type="term" value="F:iron ion binding"/>
    <property type="evidence" value="ECO:0007669"/>
    <property type="project" value="InterPro"/>
</dbReference>
<accession>A0A7W1X031</accession>
<dbReference type="SUPFAM" id="SSF47175">
    <property type="entry name" value="Cytochromes"/>
    <property type="match status" value="1"/>
</dbReference>
<feature type="signal peptide" evidence="8">
    <location>
        <begin position="1"/>
        <end position="18"/>
    </location>
</feature>
<dbReference type="InterPro" id="IPR012127">
    <property type="entry name" value="Cyt_c_prime"/>
</dbReference>
<evidence type="ECO:0000256" key="7">
    <source>
        <dbReference type="PIRSR" id="PIRSR000027-2"/>
    </source>
</evidence>
<dbReference type="InterPro" id="IPR002321">
    <property type="entry name" value="Cyt_c_II"/>
</dbReference>
<gene>
    <name evidence="9" type="ORF">H1S06_13165</name>
</gene>
<feature type="chain" id="PRO_5030718074" evidence="8">
    <location>
        <begin position="19"/>
        <end position="148"/>
    </location>
</feature>
<evidence type="ECO:0000313" key="10">
    <source>
        <dbReference type="Proteomes" id="UP000538931"/>
    </source>
</evidence>
<keyword evidence="1" id="KW-0813">Transport</keyword>
<dbReference type="GO" id="GO:0020037">
    <property type="term" value="F:heme binding"/>
    <property type="evidence" value="ECO:0007669"/>
    <property type="project" value="InterPro"/>
</dbReference>
<sequence length="148" mass="16470">MKACLLGLALSLSGPLAAADVDTAIQYRQGTFAAMEWQLSRLAAMVQGRVDFDEDEFRQRAGHLVLLGEIVDEGFADAQSARGDQVETRASWRIWSSPDRYAVLMQEMQTQSRELQQAVDGHSGRDKLRPLVGRLAQSCKACHDTFRD</sequence>
<comment type="PTM">
    <text evidence="7">Binds 1 heme group per subunit.</text>
</comment>
<evidence type="ECO:0000256" key="3">
    <source>
        <dbReference type="ARBA" id="ARBA00022723"/>
    </source>
</evidence>
<protein>
    <submittedName>
        <fullName evidence="9">Cytochrome c</fullName>
    </submittedName>
</protein>
<evidence type="ECO:0000256" key="1">
    <source>
        <dbReference type="ARBA" id="ARBA00022448"/>
    </source>
</evidence>
<keyword evidence="3 6" id="KW-0479">Metal-binding</keyword>
<dbReference type="RefSeq" id="WP_220183887.1">
    <property type="nucleotide sequence ID" value="NZ_JACEMT010000053.1"/>
</dbReference>
<dbReference type="GO" id="GO:0009055">
    <property type="term" value="F:electron transfer activity"/>
    <property type="evidence" value="ECO:0007669"/>
    <property type="project" value="InterPro"/>
</dbReference>
<keyword evidence="5 6" id="KW-0408">Iron</keyword>
<reference evidence="9 10" key="1">
    <citation type="submission" date="2020-07" db="EMBL/GenBank/DDBJ databases">
        <title>Bacterium isolated from marien macroalgae.</title>
        <authorList>
            <person name="Zhu K."/>
            <person name="Lu D."/>
            <person name="Du Z."/>
        </authorList>
    </citation>
    <scope>NUCLEOTIDE SEQUENCE [LARGE SCALE GENOMIC DNA]</scope>
    <source>
        <strain evidence="9 10">3-1745</strain>
    </source>
</reference>
<evidence type="ECO:0000256" key="6">
    <source>
        <dbReference type="PIRSR" id="PIRSR000027-1"/>
    </source>
</evidence>
<dbReference type="GO" id="GO:0022900">
    <property type="term" value="P:electron transport chain"/>
    <property type="evidence" value="ECO:0007669"/>
    <property type="project" value="InterPro"/>
</dbReference>
<comment type="caution">
    <text evidence="9">The sequence shown here is derived from an EMBL/GenBank/DDBJ whole genome shotgun (WGS) entry which is preliminary data.</text>
</comment>
<organism evidence="9 10">
    <name type="scientific">Marinobacterium marinum</name>
    <dbReference type="NCBI Taxonomy" id="2756129"/>
    <lineage>
        <taxon>Bacteria</taxon>
        <taxon>Pseudomonadati</taxon>
        <taxon>Pseudomonadota</taxon>
        <taxon>Gammaproteobacteria</taxon>
        <taxon>Oceanospirillales</taxon>
        <taxon>Oceanospirillaceae</taxon>
        <taxon>Marinobacterium</taxon>
    </lineage>
</organism>
<dbReference type="InterPro" id="IPR010980">
    <property type="entry name" value="Cyt_c/b562"/>
</dbReference>
<evidence type="ECO:0000256" key="5">
    <source>
        <dbReference type="ARBA" id="ARBA00023004"/>
    </source>
</evidence>
<evidence type="ECO:0000313" key="9">
    <source>
        <dbReference type="EMBL" id="MBA4503302.1"/>
    </source>
</evidence>
<keyword evidence="8" id="KW-0732">Signal</keyword>